<protein>
    <recommendedName>
        <fullName evidence="9">MFS transporter</fullName>
    </recommendedName>
</protein>
<keyword evidence="3 6" id="KW-0812">Transmembrane</keyword>
<feature type="transmembrane region" description="Helical" evidence="6">
    <location>
        <begin position="291"/>
        <end position="312"/>
    </location>
</feature>
<feature type="transmembrane region" description="Helical" evidence="6">
    <location>
        <begin position="39"/>
        <end position="58"/>
    </location>
</feature>
<gene>
    <name evidence="7" type="ORF">AS359_13740</name>
</gene>
<dbReference type="STRING" id="225992.B5M06_01585"/>
<evidence type="ECO:0000256" key="3">
    <source>
        <dbReference type="ARBA" id="ARBA00022692"/>
    </source>
</evidence>
<feature type="transmembrane region" description="Helical" evidence="6">
    <location>
        <begin position="382"/>
        <end position="402"/>
    </location>
</feature>
<dbReference type="Proteomes" id="UP000053300">
    <property type="component" value="Unassembled WGS sequence"/>
</dbReference>
<evidence type="ECO:0000313" key="8">
    <source>
        <dbReference type="Proteomes" id="UP000053300"/>
    </source>
</evidence>
<dbReference type="InterPro" id="IPR011701">
    <property type="entry name" value="MFS"/>
</dbReference>
<evidence type="ECO:0000313" key="7">
    <source>
        <dbReference type="EMBL" id="KUF39893.1"/>
    </source>
</evidence>
<evidence type="ECO:0000256" key="2">
    <source>
        <dbReference type="ARBA" id="ARBA00022448"/>
    </source>
</evidence>
<feature type="transmembrane region" description="Helical" evidence="6">
    <location>
        <begin position="70"/>
        <end position="91"/>
    </location>
</feature>
<dbReference type="GO" id="GO:0016020">
    <property type="term" value="C:membrane"/>
    <property type="evidence" value="ECO:0007669"/>
    <property type="project" value="UniProtKB-SubCell"/>
</dbReference>
<keyword evidence="4 6" id="KW-1133">Transmembrane helix</keyword>
<sequence>MAIVIYPHLAHDKSLNQATDFFSMSISSLVPSRLSARQVLPAIAGIYISQTIITALTTQALPSLLRDAGASLQVAGLTALLWIPWGLRFLWAPAVERWRLPAGQLTRHSRTLVLTGQWLIAAVLLLLGLAALGGVLSLSGHAGWILGGLLLAALVAATTDVASDGFTVEQLASQQRGWGNVAQVGGSYVGAMLGAGGFLLVAGSAGWPWALMAASLAVLLLSIPMLLLREPPRDRALAVGHRPGLMHALRRPEIRIGLVLMLLSSVGVRLTLGMFGPFLLDKGLSLEQLGWLFGSLHIGAGLTGAFLGGILVRTAPGWRAVWIAVGLKALVLAALTLAAPTASLTVLMVLVGLMFAVLGFVWVALYSALMGLTSPLQSGVDFTLFQSADALLAVAGGVAGGWLSQHLGYEVCFGLAAASAVVAVLVVRRKAPSLDDKARGLTAYE</sequence>
<name>A0A0W7YXF8_9BURK</name>
<keyword evidence="5 6" id="KW-0472">Membrane</keyword>
<feature type="transmembrane region" description="Helical" evidence="6">
    <location>
        <begin position="142"/>
        <end position="163"/>
    </location>
</feature>
<dbReference type="GO" id="GO:0022857">
    <property type="term" value="F:transmembrane transporter activity"/>
    <property type="evidence" value="ECO:0007669"/>
    <property type="project" value="InterPro"/>
</dbReference>
<dbReference type="Pfam" id="PF07690">
    <property type="entry name" value="MFS_1"/>
    <property type="match status" value="1"/>
</dbReference>
<reference evidence="7 8" key="1">
    <citation type="submission" date="2015-12" db="EMBL/GenBank/DDBJ databases">
        <title>Complete genome sequence of a multi-drug resistant strain Acidovorax sp. 12322-1.</title>
        <authorList>
            <person name="Ming D."/>
            <person name="Wang M."/>
            <person name="Hu S."/>
            <person name="Zhou Y."/>
            <person name="Jiang T."/>
        </authorList>
    </citation>
    <scope>NUCLEOTIDE SEQUENCE [LARGE SCALE GENOMIC DNA]</scope>
    <source>
        <strain evidence="7 8">12322-1</strain>
    </source>
</reference>
<evidence type="ECO:0000256" key="4">
    <source>
        <dbReference type="ARBA" id="ARBA00022989"/>
    </source>
</evidence>
<accession>A0A0W7YXF8</accession>
<dbReference type="InterPro" id="IPR004752">
    <property type="entry name" value="AmpG_permease/AT-1"/>
</dbReference>
<dbReference type="PANTHER" id="PTHR12778">
    <property type="entry name" value="SOLUTE CARRIER FAMILY 33 ACETYL-COA TRANSPORTER -RELATED"/>
    <property type="match status" value="1"/>
</dbReference>
<dbReference type="InterPro" id="IPR036259">
    <property type="entry name" value="MFS_trans_sf"/>
</dbReference>
<evidence type="ECO:0008006" key="9">
    <source>
        <dbReference type="Google" id="ProtNLM"/>
    </source>
</evidence>
<evidence type="ECO:0000256" key="1">
    <source>
        <dbReference type="ARBA" id="ARBA00004141"/>
    </source>
</evidence>
<dbReference type="EMBL" id="LPXH01000034">
    <property type="protein sequence ID" value="KUF39893.1"/>
    <property type="molecule type" value="Genomic_DNA"/>
</dbReference>
<evidence type="ECO:0000256" key="6">
    <source>
        <dbReference type="SAM" id="Phobius"/>
    </source>
</evidence>
<feature type="transmembrane region" description="Helical" evidence="6">
    <location>
        <begin position="209"/>
        <end position="228"/>
    </location>
</feature>
<dbReference type="SUPFAM" id="SSF103473">
    <property type="entry name" value="MFS general substrate transporter"/>
    <property type="match status" value="1"/>
</dbReference>
<dbReference type="PANTHER" id="PTHR12778:SF10">
    <property type="entry name" value="MAJOR FACILITATOR SUPERFAMILY DOMAIN-CONTAINING PROTEIN 3"/>
    <property type="match status" value="1"/>
</dbReference>
<keyword evidence="2" id="KW-0813">Transport</keyword>
<dbReference type="Gene3D" id="1.20.1250.20">
    <property type="entry name" value="MFS general substrate transporter like domains"/>
    <property type="match status" value="2"/>
</dbReference>
<proteinExistence type="predicted"/>
<feature type="transmembrane region" description="Helical" evidence="6">
    <location>
        <begin position="408"/>
        <end position="427"/>
    </location>
</feature>
<comment type="subcellular location">
    <subcellularLocation>
        <location evidence="1">Membrane</location>
        <topology evidence="1">Multi-pass membrane protein</topology>
    </subcellularLocation>
</comment>
<feature type="transmembrane region" description="Helical" evidence="6">
    <location>
        <begin position="319"/>
        <end position="339"/>
    </location>
</feature>
<feature type="transmembrane region" description="Helical" evidence="6">
    <location>
        <begin position="184"/>
        <end position="203"/>
    </location>
</feature>
<evidence type="ECO:0000256" key="5">
    <source>
        <dbReference type="ARBA" id="ARBA00023136"/>
    </source>
</evidence>
<feature type="transmembrane region" description="Helical" evidence="6">
    <location>
        <begin position="256"/>
        <end position="279"/>
    </location>
</feature>
<keyword evidence="8" id="KW-1185">Reference proteome</keyword>
<dbReference type="AlphaFoldDB" id="A0A0W7YXF8"/>
<comment type="caution">
    <text evidence="7">The sequence shown here is derived from an EMBL/GenBank/DDBJ whole genome shotgun (WGS) entry which is preliminary data.</text>
</comment>
<feature type="transmembrane region" description="Helical" evidence="6">
    <location>
        <begin position="112"/>
        <end position="136"/>
    </location>
</feature>
<feature type="transmembrane region" description="Helical" evidence="6">
    <location>
        <begin position="345"/>
        <end position="370"/>
    </location>
</feature>
<organism evidence="7 8">
    <name type="scientific">Comamonas kerstersii</name>
    <dbReference type="NCBI Taxonomy" id="225992"/>
    <lineage>
        <taxon>Bacteria</taxon>
        <taxon>Pseudomonadati</taxon>
        <taxon>Pseudomonadota</taxon>
        <taxon>Betaproteobacteria</taxon>
        <taxon>Burkholderiales</taxon>
        <taxon>Comamonadaceae</taxon>
        <taxon>Comamonas</taxon>
    </lineage>
</organism>